<proteinExistence type="predicted"/>
<evidence type="ECO:0000313" key="2">
    <source>
        <dbReference type="EMBL" id="BBI60660.1"/>
    </source>
</evidence>
<dbReference type="AlphaFoldDB" id="A0A455U3K9"/>
<keyword evidence="1" id="KW-0472">Membrane</keyword>
<name>A0A455U3K9_9GAMM</name>
<accession>A0A455U3K9</accession>
<gene>
    <name evidence="2" type="ORF">HSBAA_19660</name>
</gene>
<evidence type="ECO:0000313" key="3">
    <source>
        <dbReference type="Proteomes" id="UP000320231"/>
    </source>
</evidence>
<dbReference type="Proteomes" id="UP000320231">
    <property type="component" value="Chromosome"/>
</dbReference>
<organism evidence="2 3">
    <name type="scientific">Vreelandella sulfidaeris</name>
    <dbReference type="NCBI Taxonomy" id="115553"/>
    <lineage>
        <taxon>Bacteria</taxon>
        <taxon>Pseudomonadati</taxon>
        <taxon>Pseudomonadota</taxon>
        <taxon>Gammaproteobacteria</taxon>
        <taxon>Oceanospirillales</taxon>
        <taxon>Halomonadaceae</taxon>
        <taxon>Vreelandella</taxon>
    </lineage>
</organism>
<sequence>MRKERLIVPILAVIAVVWMAAQLLSSVLLNAACAKRWKIWKRGVNGVLTELRVGRAG</sequence>
<evidence type="ECO:0000256" key="1">
    <source>
        <dbReference type="SAM" id="Phobius"/>
    </source>
</evidence>
<keyword evidence="1" id="KW-0812">Transmembrane</keyword>
<dbReference type="EMBL" id="AP019514">
    <property type="protein sequence ID" value="BBI60660.1"/>
    <property type="molecule type" value="Genomic_DNA"/>
</dbReference>
<reference evidence="2 3" key="1">
    <citation type="journal article" date="2019" name="Microbiol. Resour. Announc.">
        <title>Complete Genome Sequence of Halomonas sulfidaeris Strain Esulfide1 Isolated from a Metal Sulfide Rock at a Depth of 2,200 Meters, Obtained Using Nanopore Sequencing.</title>
        <authorList>
            <person name="Saito M."/>
            <person name="Nishigata A."/>
            <person name="Galipon J."/>
            <person name="Arakawa K."/>
        </authorList>
    </citation>
    <scope>NUCLEOTIDE SEQUENCE [LARGE SCALE GENOMIC DNA]</scope>
    <source>
        <strain evidence="2 3">ATCC BAA-803</strain>
    </source>
</reference>
<protein>
    <submittedName>
        <fullName evidence="2">Uncharacterized protein</fullName>
    </submittedName>
</protein>
<dbReference type="KEGG" id="hsr:HSBAA_19660"/>
<keyword evidence="1" id="KW-1133">Transmembrane helix</keyword>
<feature type="transmembrane region" description="Helical" evidence="1">
    <location>
        <begin position="6"/>
        <end position="32"/>
    </location>
</feature>